<dbReference type="Proteomes" id="UP000186705">
    <property type="component" value="Unassembled WGS sequence"/>
</dbReference>
<gene>
    <name evidence="2" type="ORF">BO225_00395</name>
</gene>
<dbReference type="PANTHER" id="PTHR43415">
    <property type="entry name" value="SPERMIDINE N(1)-ACETYLTRANSFERASE"/>
    <property type="match status" value="1"/>
</dbReference>
<evidence type="ECO:0000313" key="2">
    <source>
        <dbReference type="EMBL" id="OLU47928.1"/>
    </source>
</evidence>
<protein>
    <recommendedName>
        <fullName evidence="1">N-acetyltransferase domain-containing protein</fullName>
    </recommendedName>
</protein>
<dbReference type="InterPro" id="IPR016181">
    <property type="entry name" value="Acyl_CoA_acyltransferase"/>
</dbReference>
<proteinExistence type="predicted"/>
<dbReference type="PANTHER" id="PTHR43415:SF3">
    <property type="entry name" value="GNAT-FAMILY ACETYLTRANSFERASE"/>
    <property type="match status" value="1"/>
</dbReference>
<sequence length="165" mass="19469">MQMRPFINQDARTIVSWIKDEKTFFQWSASVYGFYPISPQDMIDLYRLHQEDNWFFPFTFVQEHTVIGHLIFRYTNPAYTHVRIGFVIKDPNIPHLGGKMLEMAVLYAIEFLGAQQVDLGVFDNNPRAIACYKKVGFEIGREEEPIPLMDSLWTSHQMVYKIERE</sequence>
<dbReference type="Pfam" id="PF00583">
    <property type="entry name" value="Acetyltransf_1"/>
    <property type="match status" value="1"/>
</dbReference>
<dbReference type="STRING" id="1862672.BO225_00395"/>
<reference evidence="2 3" key="1">
    <citation type="submission" date="2016-11" db="EMBL/GenBank/DDBJ databases">
        <title>Description of two novel members of the family Erysipelotrichaceae: Ileibacterium lipovorans gen. nov., sp. nov. and Dubosiella newyorkensis, gen. nov., sp. nov.</title>
        <authorList>
            <person name="Cox L.M."/>
            <person name="Sohn J."/>
            <person name="Tyrrell K.L."/>
            <person name="Citron D.M."/>
            <person name="Lawson P.A."/>
            <person name="Patel N.B."/>
            <person name="Iizumi T."/>
            <person name="Perez-Perez G.I."/>
            <person name="Goldstein E.J."/>
            <person name="Blaser M.J."/>
        </authorList>
    </citation>
    <scope>NUCLEOTIDE SEQUENCE [LARGE SCALE GENOMIC DNA]</scope>
    <source>
        <strain evidence="2 3">NYU-BL-A4</strain>
    </source>
</reference>
<dbReference type="GeneID" id="78274415"/>
<dbReference type="PROSITE" id="PS51186">
    <property type="entry name" value="GNAT"/>
    <property type="match status" value="1"/>
</dbReference>
<dbReference type="AlphaFoldDB" id="A0A1U7NQM1"/>
<evidence type="ECO:0000313" key="3">
    <source>
        <dbReference type="Proteomes" id="UP000186705"/>
    </source>
</evidence>
<dbReference type="EMBL" id="MPKA01000021">
    <property type="protein sequence ID" value="OLU47928.1"/>
    <property type="molecule type" value="Genomic_DNA"/>
</dbReference>
<accession>A0A1U7NQM1</accession>
<dbReference type="OrthoDB" id="9795206at2"/>
<dbReference type="InterPro" id="IPR000182">
    <property type="entry name" value="GNAT_dom"/>
</dbReference>
<evidence type="ECO:0000259" key="1">
    <source>
        <dbReference type="PROSITE" id="PS51186"/>
    </source>
</evidence>
<keyword evidence="3" id="KW-1185">Reference proteome</keyword>
<organism evidence="2 3">
    <name type="scientific">Dubosiella newyorkensis</name>
    <dbReference type="NCBI Taxonomy" id="1862672"/>
    <lineage>
        <taxon>Bacteria</taxon>
        <taxon>Bacillati</taxon>
        <taxon>Bacillota</taxon>
        <taxon>Erysipelotrichia</taxon>
        <taxon>Erysipelotrichales</taxon>
        <taxon>Erysipelotrichaceae</taxon>
        <taxon>Dubosiella</taxon>
    </lineage>
</organism>
<dbReference type="SUPFAM" id="SSF55729">
    <property type="entry name" value="Acyl-CoA N-acyltransferases (Nat)"/>
    <property type="match status" value="1"/>
</dbReference>
<dbReference type="RefSeq" id="WP_076340330.1">
    <property type="nucleotide sequence ID" value="NZ_JBGNFS010000014.1"/>
</dbReference>
<name>A0A1U7NQM1_9FIRM</name>
<dbReference type="Gene3D" id="3.40.630.30">
    <property type="match status" value="1"/>
</dbReference>
<comment type="caution">
    <text evidence="2">The sequence shown here is derived from an EMBL/GenBank/DDBJ whole genome shotgun (WGS) entry which is preliminary data.</text>
</comment>
<feature type="domain" description="N-acetyltransferase" evidence="1">
    <location>
        <begin position="1"/>
        <end position="154"/>
    </location>
</feature>
<dbReference type="GO" id="GO:0016747">
    <property type="term" value="F:acyltransferase activity, transferring groups other than amino-acyl groups"/>
    <property type="evidence" value="ECO:0007669"/>
    <property type="project" value="InterPro"/>
</dbReference>